<feature type="domain" description="PCI" evidence="5">
    <location>
        <begin position="550"/>
        <end position="729"/>
    </location>
</feature>
<dbReference type="AlphaFoldDB" id="T2MJA0"/>
<organism evidence="6">
    <name type="scientific">Hydra vulgaris</name>
    <name type="common">Hydra</name>
    <name type="synonym">Hydra attenuata</name>
    <dbReference type="NCBI Taxonomy" id="6087"/>
    <lineage>
        <taxon>Eukaryota</taxon>
        <taxon>Metazoa</taxon>
        <taxon>Cnidaria</taxon>
        <taxon>Hydrozoa</taxon>
        <taxon>Hydroidolina</taxon>
        <taxon>Anthoathecata</taxon>
        <taxon>Aplanulata</taxon>
        <taxon>Hydridae</taxon>
        <taxon>Hydra</taxon>
    </lineage>
</organism>
<dbReference type="GO" id="GO:0042176">
    <property type="term" value="P:regulation of protein catabolic process"/>
    <property type="evidence" value="ECO:0007669"/>
    <property type="project" value="InterPro"/>
</dbReference>
<comment type="similarity">
    <text evidence="1">Belongs to the proteasome subunit S3 family.</text>
</comment>
<evidence type="ECO:0000256" key="2">
    <source>
        <dbReference type="ARBA" id="ARBA00022942"/>
    </source>
</evidence>
<dbReference type="Pfam" id="PF08375">
    <property type="entry name" value="Rpn3_C"/>
    <property type="match status" value="1"/>
</dbReference>
<dbReference type="GO" id="GO:0030234">
    <property type="term" value="F:enzyme regulator activity"/>
    <property type="evidence" value="ECO:0007669"/>
    <property type="project" value="InterPro"/>
</dbReference>
<dbReference type="InterPro" id="IPR013586">
    <property type="entry name" value="PSMD3_C"/>
</dbReference>
<keyword evidence="2 6" id="KW-0647">Proteasome</keyword>
<accession>T2MJA0</accession>
<sequence>IERNEFTVVRENLIRELKAFTCPENINKFVHQPCKLKTPKNDVDHCKNEILSLETAINEITFPFTVNFLPDSGPRELASKTATVVGKLPVEKVKCVTETSNLIEIPTRLPIPVFYISILNSFKLNSLKEVINYCKKYKLKWITNLRRFTASNGEVLNPGKLMELPKTTFRNRDQDYIDVITHPELENYRINLDTLGDFRICRTPDYSKTLPLIEIMAEETIPFLVTFPDTSKFKKIPKEFEAISNQRLLVIKSSKLDLAIAAVERANSYEFHSFSVKNVLIQLQEFQQNISLNEDEMEAANIVYVDSCLKFREDKWIKMTQSDDIEMTVEVSPMSQEELNKISSEDIKDQLRLIEKAVLNKEPRYSSRVLRSLVNVRKKLNEKLLVNIIASFAQAGAKTSLLGFFDSEPTETADEKKTLIFQQLPEIDVYLHLLCTIFFIDNTQLDKAVTCADALVQRVSTYNRRTLDLIAASCYFYYSRSYELVNRLTEIREFLHARLRTTTLRHDIDGQALLLNLLLRNYIHYNLYDQADKLVSKSIFPENATNNEWARYLYYLGLIKAIQLDYSESHKHLMNAIRKAPQQVAVGFKQHVNRLAVVVQLLLGEIPDRKIFKESILKNTLVPYYQLTQAVRTGNLLLFSQVLEQHKEKFLLEKTYTLIIRLRHNVIKTGIKMISLSYSRISLDDIAFKLGLDSADDSEFIVSKAIRDGVIDATIDHEQKCVQSKENIDVYSTTEPQQAFHQRVRFSLDIYNQSVKAMRYPAKSYHKDLESLEEQREREKQDLEYAKEIAEDDEFP</sequence>
<dbReference type="SMART" id="SM00753">
    <property type="entry name" value="PAM"/>
    <property type="match status" value="1"/>
</dbReference>
<dbReference type="PANTHER" id="PTHR10758">
    <property type="entry name" value="26S PROTEASOME NON-ATPASE REGULATORY SUBUNIT 3/COP9 SIGNALOSOME COMPLEX SUBUNIT 3"/>
    <property type="match status" value="1"/>
</dbReference>
<proteinExistence type="evidence at transcript level"/>
<evidence type="ECO:0000256" key="1">
    <source>
        <dbReference type="ARBA" id="ARBA00007912"/>
    </source>
</evidence>
<dbReference type="EMBL" id="HAAD01005770">
    <property type="protein sequence ID" value="CDG72002.1"/>
    <property type="molecule type" value="mRNA"/>
</dbReference>
<evidence type="ECO:0000259" key="5">
    <source>
        <dbReference type="PROSITE" id="PS50250"/>
    </source>
</evidence>
<dbReference type="FunFam" id="1.25.40.570:FF:000009">
    <property type="entry name" value="26S proteasome non-ATPase regulatory subunit 3"/>
    <property type="match status" value="1"/>
</dbReference>
<feature type="coiled-coil region" evidence="4">
    <location>
        <begin position="762"/>
        <end position="793"/>
    </location>
</feature>
<evidence type="ECO:0000256" key="4">
    <source>
        <dbReference type="SAM" id="Coils"/>
    </source>
</evidence>
<keyword evidence="4" id="KW-0175">Coiled coil</keyword>
<reference evidence="6" key="1">
    <citation type="journal article" date="2013" name="Genome Biol. Evol.">
        <title>Punctuated emergences of genetic and phenotypic innovations in eumetazoan, bilaterian, euteleostome, and hominidae ancestors.</title>
        <authorList>
            <person name="Wenger Y."/>
            <person name="Galliot B."/>
        </authorList>
    </citation>
    <scope>NUCLEOTIDE SEQUENCE</scope>
    <source>
        <tissue evidence="6">Whole animals</tissue>
    </source>
</reference>
<dbReference type="InterPro" id="IPR036390">
    <property type="entry name" value="WH_DNA-bd_sf"/>
</dbReference>
<dbReference type="PANTHER" id="PTHR10758:SF2">
    <property type="entry name" value="26S PROTEASOME NON-ATPASE REGULATORY SUBUNIT 3"/>
    <property type="match status" value="1"/>
</dbReference>
<dbReference type="PROSITE" id="PS50250">
    <property type="entry name" value="PCI"/>
    <property type="match status" value="1"/>
</dbReference>
<dbReference type="SMART" id="SM00088">
    <property type="entry name" value="PINT"/>
    <property type="match status" value="1"/>
</dbReference>
<dbReference type="GO" id="GO:0006511">
    <property type="term" value="P:ubiquitin-dependent protein catabolic process"/>
    <property type="evidence" value="ECO:0007669"/>
    <property type="project" value="TreeGrafter"/>
</dbReference>
<evidence type="ECO:0000313" key="6">
    <source>
        <dbReference type="EMBL" id="CDG72002.1"/>
    </source>
</evidence>
<dbReference type="InterPro" id="IPR000717">
    <property type="entry name" value="PCI_dom"/>
</dbReference>
<protein>
    <recommendedName>
        <fullName evidence="3">26S proteasome regulatory subunit RPN3</fullName>
    </recommendedName>
</protein>
<dbReference type="InterPro" id="IPR050756">
    <property type="entry name" value="CSN3"/>
</dbReference>
<dbReference type="GO" id="GO:0008541">
    <property type="term" value="C:proteasome regulatory particle, lid subcomplex"/>
    <property type="evidence" value="ECO:0007669"/>
    <property type="project" value="TreeGrafter"/>
</dbReference>
<dbReference type="InterPro" id="IPR057985">
    <property type="entry name" value="TPR_PSMD3_N"/>
</dbReference>
<dbReference type="Pfam" id="PF25573">
    <property type="entry name" value="TPR_PSMD3_N"/>
    <property type="match status" value="1"/>
</dbReference>
<evidence type="ECO:0000256" key="3">
    <source>
        <dbReference type="ARBA" id="ARBA00075103"/>
    </source>
</evidence>
<dbReference type="OrthoDB" id="6017895at2759"/>
<feature type="non-terminal residue" evidence="6">
    <location>
        <position position="1"/>
    </location>
</feature>
<dbReference type="SUPFAM" id="SSF46785">
    <property type="entry name" value="Winged helix' DNA-binding domain"/>
    <property type="match status" value="1"/>
</dbReference>
<name>T2MJA0_HYDVU</name>
<gene>
    <name evidence="6" type="primary">PSMD3</name>
</gene>
<dbReference type="Pfam" id="PF01399">
    <property type="entry name" value="PCI"/>
    <property type="match status" value="1"/>
</dbReference>